<dbReference type="AlphaFoldDB" id="A0A0F9BRX1"/>
<organism evidence="1">
    <name type="scientific">marine sediment metagenome</name>
    <dbReference type="NCBI Taxonomy" id="412755"/>
    <lineage>
        <taxon>unclassified sequences</taxon>
        <taxon>metagenomes</taxon>
        <taxon>ecological metagenomes</taxon>
    </lineage>
</organism>
<name>A0A0F9BRX1_9ZZZZ</name>
<evidence type="ECO:0000313" key="1">
    <source>
        <dbReference type="EMBL" id="KKL16622.1"/>
    </source>
</evidence>
<comment type="caution">
    <text evidence="1">The sequence shown here is derived from an EMBL/GenBank/DDBJ whole genome shotgun (WGS) entry which is preliminary data.</text>
</comment>
<feature type="non-terminal residue" evidence="1">
    <location>
        <position position="205"/>
    </location>
</feature>
<sequence>MGNTNEVADPHLAQMEAVNQMVPVEEVEPSLEEIDEQLEDVRKHNLGQVQEKAEALSGVNIDDPAIAELISQMGQKIASLEERASRVESKAAPKADGSSGGYPWQFYRNPVRKDHLQSGWIVTGPGGATPTGKRNVGAYSKYVQRGLKPITNYGPAPIPSQVHGMPPGSVFIPIFERGGVREFPVSQVLAHKWHVRPPVHGLVFP</sequence>
<proteinExistence type="predicted"/>
<protein>
    <submittedName>
        <fullName evidence="1">Uncharacterized protein</fullName>
    </submittedName>
</protein>
<accession>A0A0F9BRX1</accession>
<reference evidence="1" key="1">
    <citation type="journal article" date="2015" name="Nature">
        <title>Complex archaea that bridge the gap between prokaryotes and eukaryotes.</title>
        <authorList>
            <person name="Spang A."/>
            <person name="Saw J.H."/>
            <person name="Jorgensen S.L."/>
            <person name="Zaremba-Niedzwiedzka K."/>
            <person name="Martijn J."/>
            <person name="Lind A.E."/>
            <person name="van Eijk R."/>
            <person name="Schleper C."/>
            <person name="Guy L."/>
            <person name="Ettema T.J."/>
        </authorList>
    </citation>
    <scope>NUCLEOTIDE SEQUENCE</scope>
</reference>
<gene>
    <name evidence="1" type="ORF">LCGC14_2493740</name>
</gene>
<dbReference type="EMBL" id="LAZR01039590">
    <property type="protein sequence ID" value="KKL16622.1"/>
    <property type="molecule type" value="Genomic_DNA"/>
</dbReference>